<keyword evidence="6" id="KW-0067">ATP-binding</keyword>
<dbReference type="PANTHER" id="PTHR10196">
    <property type="entry name" value="SUGAR KINASE"/>
    <property type="match status" value="1"/>
</dbReference>
<gene>
    <name evidence="12" type="ORF">KA717_03440</name>
</gene>
<feature type="domain" description="Carbohydrate kinase FGGY C-terminal" evidence="11">
    <location>
        <begin position="239"/>
        <end position="413"/>
    </location>
</feature>
<dbReference type="InterPro" id="IPR018485">
    <property type="entry name" value="FGGY_C"/>
</dbReference>
<dbReference type="Proteomes" id="UP001065613">
    <property type="component" value="Chromosome"/>
</dbReference>
<dbReference type="InterPro" id="IPR018484">
    <property type="entry name" value="FGGY_N"/>
</dbReference>
<evidence type="ECO:0000256" key="8">
    <source>
        <dbReference type="ARBA" id="ARBA00066370"/>
    </source>
</evidence>
<dbReference type="CDD" id="cd07783">
    <property type="entry name" value="ASKHA_NBD_FGGY_SePSK_AtXK1-like"/>
    <property type="match status" value="1"/>
</dbReference>
<reference evidence="12" key="1">
    <citation type="submission" date="2021-04" db="EMBL/GenBank/DDBJ databases">
        <title>Genome sequence of Woronichinia naegeliana from Washington state freshwater lake bloom.</title>
        <authorList>
            <person name="Dreher T.W."/>
        </authorList>
    </citation>
    <scope>NUCLEOTIDE SEQUENCE</scope>
    <source>
        <strain evidence="12">WA131</strain>
    </source>
</reference>
<dbReference type="EMBL" id="CP073041">
    <property type="protein sequence ID" value="UXE61975.1"/>
    <property type="molecule type" value="Genomic_DNA"/>
</dbReference>
<evidence type="ECO:0000256" key="2">
    <source>
        <dbReference type="ARBA" id="ARBA00009156"/>
    </source>
</evidence>
<keyword evidence="5 12" id="KW-0418">Kinase</keyword>
<evidence type="ECO:0000256" key="3">
    <source>
        <dbReference type="ARBA" id="ARBA00022679"/>
    </source>
</evidence>
<dbReference type="GO" id="GO:0005997">
    <property type="term" value="P:xylulose metabolic process"/>
    <property type="evidence" value="ECO:0007669"/>
    <property type="project" value="TreeGrafter"/>
</dbReference>
<evidence type="ECO:0000256" key="4">
    <source>
        <dbReference type="ARBA" id="ARBA00022741"/>
    </source>
</evidence>
<evidence type="ECO:0000259" key="11">
    <source>
        <dbReference type="Pfam" id="PF02782"/>
    </source>
</evidence>
<evidence type="ECO:0000256" key="6">
    <source>
        <dbReference type="ARBA" id="ARBA00022840"/>
    </source>
</evidence>
<dbReference type="InterPro" id="IPR043129">
    <property type="entry name" value="ATPase_NBD"/>
</dbReference>
<accession>A0A977PXZ1</accession>
<dbReference type="GO" id="GO:0019150">
    <property type="term" value="F:D-ribulokinase activity"/>
    <property type="evidence" value="ECO:0007669"/>
    <property type="project" value="UniProtKB-EC"/>
</dbReference>
<evidence type="ECO:0000256" key="7">
    <source>
        <dbReference type="ARBA" id="ARBA00051146"/>
    </source>
</evidence>
<dbReference type="Pfam" id="PF02782">
    <property type="entry name" value="FGGY_C"/>
    <property type="match status" value="1"/>
</dbReference>
<protein>
    <recommendedName>
        <fullName evidence="9">D-ribulose kinase</fullName>
        <ecNumber evidence="8">2.7.1.47</ecNumber>
    </recommendedName>
</protein>
<evidence type="ECO:0000313" key="12">
    <source>
        <dbReference type="EMBL" id="UXE61975.1"/>
    </source>
</evidence>
<dbReference type="Pfam" id="PF00370">
    <property type="entry name" value="FGGY_N"/>
    <property type="match status" value="1"/>
</dbReference>
<keyword evidence="4" id="KW-0547">Nucleotide-binding</keyword>
<evidence type="ECO:0000256" key="9">
    <source>
        <dbReference type="ARBA" id="ARBA00072590"/>
    </source>
</evidence>
<dbReference type="AlphaFoldDB" id="A0A977PXZ1"/>
<dbReference type="Gene3D" id="3.30.420.40">
    <property type="match status" value="2"/>
</dbReference>
<dbReference type="PIRSF" id="PIRSF000538">
    <property type="entry name" value="GlpK"/>
    <property type="match status" value="1"/>
</dbReference>
<dbReference type="SUPFAM" id="SSF53067">
    <property type="entry name" value="Actin-like ATPase domain"/>
    <property type="match status" value="2"/>
</dbReference>
<dbReference type="PANTHER" id="PTHR10196:SF80">
    <property type="entry name" value="D-RIBULOSE KINASE"/>
    <property type="match status" value="1"/>
</dbReference>
<dbReference type="EC" id="2.7.1.47" evidence="8"/>
<keyword evidence="3" id="KW-0808">Transferase</keyword>
<comment type="cofactor">
    <cofactor evidence="1">
        <name>a divalent metal cation</name>
        <dbReference type="ChEBI" id="CHEBI:60240"/>
    </cofactor>
</comment>
<sequence length="420" mass="45905">MTAFLGIDFGTSGARAIAVDHQGQILAESSRLFTPPDSLDWCGCWQNTLTDLLADLPLQIRAKLQAIAVNGTSGTVILGDRQGQPLDHPLLYNEERGFAVQSSLEKLVPPNHLARSSSSSLAKLLWWSEQAIFAEAHYFLHQADWLGFLLHGKLGFSDYHNALKLGYDVQKLSYPNWLKNTSFREILPQVLTPGTAIAPLKPDLAQRLQINPDCLICAGTTDSIAAFFASGANQPGEAVTSLGSTLVLKLLSRTYVEDLSSGVYSHRWGDLWLTGGASNAGGTVLKQFFSDQELIDLSSQIDPQIISPYDYYPLPKIGDRFPINDPQMSPRLEPRPAQKVDFLQAILEGLAKIEAMGYQKLQALGATPLTRIYTAGGGAKNATWRAIRSRYCQVPILLSPQTEAAYGTACLASQSFHSRT</sequence>
<evidence type="ECO:0000259" key="10">
    <source>
        <dbReference type="Pfam" id="PF00370"/>
    </source>
</evidence>
<dbReference type="KEGG" id="wna:KA717_03440"/>
<dbReference type="FunFam" id="3.30.420.40:FF:000180">
    <property type="entry name" value="D-ribulose kinase isoform X1"/>
    <property type="match status" value="1"/>
</dbReference>
<comment type="similarity">
    <text evidence="2">Belongs to the FGGY kinase family.</text>
</comment>
<feature type="domain" description="Carbohydrate kinase FGGY N-terminal" evidence="10">
    <location>
        <begin position="4"/>
        <end position="228"/>
    </location>
</feature>
<evidence type="ECO:0000256" key="5">
    <source>
        <dbReference type="ARBA" id="ARBA00022777"/>
    </source>
</evidence>
<comment type="catalytic activity">
    <reaction evidence="7">
        <text>D-ribulose + ATP = D-ribulose 5-phosphate + ADP + H(+)</text>
        <dbReference type="Rhea" id="RHEA:17601"/>
        <dbReference type="ChEBI" id="CHEBI:15378"/>
        <dbReference type="ChEBI" id="CHEBI:17173"/>
        <dbReference type="ChEBI" id="CHEBI:30616"/>
        <dbReference type="ChEBI" id="CHEBI:58121"/>
        <dbReference type="ChEBI" id="CHEBI:456216"/>
        <dbReference type="EC" id="2.7.1.47"/>
    </reaction>
</comment>
<dbReference type="GO" id="GO:0004856">
    <property type="term" value="F:D-xylulokinase activity"/>
    <property type="evidence" value="ECO:0007669"/>
    <property type="project" value="TreeGrafter"/>
</dbReference>
<organism evidence="12">
    <name type="scientific">Woronichinia naegeliana WA131</name>
    <dbReference type="NCBI Taxonomy" id="2824559"/>
    <lineage>
        <taxon>Bacteria</taxon>
        <taxon>Bacillati</taxon>
        <taxon>Cyanobacteriota</taxon>
        <taxon>Cyanophyceae</taxon>
        <taxon>Synechococcales</taxon>
        <taxon>Coelosphaeriaceae</taxon>
        <taxon>Woronichinia</taxon>
    </lineage>
</organism>
<dbReference type="GO" id="GO:0005524">
    <property type="term" value="F:ATP binding"/>
    <property type="evidence" value="ECO:0007669"/>
    <property type="project" value="UniProtKB-KW"/>
</dbReference>
<dbReference type="GO" id="GO:0005829">
    <property type="term" value="C:cytosol"/>
    <property type="evidence" value="ECO:0007669"/>
    <property type="project" value="TreeGrafter"/>
</dbReference>
<name>A0A977PXZ1_9CYAN</name>
<proteinExistence type="inferred from homology"/>
<dbReference type="InterPro" id="IPR000577">
    <property type="entry name" value="Carb_kinase_FGGY"/>
</dbReference>
<evidence type="ECO:0000256" key="1">
    <source>
        <dbReference type="ARBA" id="ARBA00001968"/>
    </source>
</evidence>